<dbReference type="PANTHER" id="PTHR11022">
    <property type="entry name" value="PEPTIDOGLYCAN RECOGNITION PROTEIN"/>
    <property type="match status" value="1"/>
</dbReference>
<dbReference type="SMART" id="SM00701">
    <property type="entry name" value="PGRP"/>
    <property type="match status" value="1"/>
</dbReference>
<dbReference type="InterPro" id="IPR006619">
    <property type="entry name" value="PGRP_domain_met/bac"/>
</dbReference>
<evidence type="ECO:0000259" key="4">
    <source>
        <dbReference type="SMART" id="SM00701"/>
    </source>
</evidence>
<feature type="domain" description="N-acetylmuramoyl-L-alanine amidase" evidence="3">
    <location>
        <begin position="51"/>
        <end position="190"/>
    </location>
</feature>
<dbReference type="InterPro" id="IPR002502">
    <property type="entry name" value="Amidase_domain"/>
</dbReference>
<dbReference type="InterPro" id="IPR015510">
    <property type="entry name" value="PGRP"/>
</dbReference>
<keyword evidence="7" id="KW-1185">Reference proteome</keyword>
<feature type="domain" description="Peptidoglycan recognition protein family" evidence="4">
    <location>
        <begin position="37"/>
        <end position="181"/>
    </location>
</feature>
<dbReference type="Proteomes" id="UP000663854">
    <property type="component" value="Unassembled WGS sequence"/>
</dbReference>
<evidence type="ECO:0000256" key="1">
    <source>
        <dbReference type="ARBA" id="ARBA00007553"/>
    </source>
</evidence>
<reference evidence="6" key="1">
    <citation type="submission" date="2021-02" db="EMBL/GenBank/DDBJ databases">
        <authorList>
            <person name="Nowell W R."/>
        </authorList>
    </citation>
    <scope>NUCLEOTIDE SEQUENCE</scope>
</reference>
<dbReference type="Pfam" id="PF01510">
    <property type="entry name" value="Amidase_2"/>
    <property type="match status" value="1"/>
</dbReference>
<dbReference type="EMBL" id="CAJNOL010002671">
    <property type="protein sequence ID" value="CAF1520896.1"/>
    <property type="molecule type" value="Genomic_DNA"/>
</dbReference>
<dbReference type="CDD" id="cd06583">
    <property type="entry name" value="PGRP"/>
    <property type="match status" value="1"/>
</dbReference>
<dbReference type="Proteomes" id="UP000663870">
    <property type="component" value="Unassembled WGS sequence"/>
</dbReference>
<dbReference type="GO" id="GO:0008270">
    <property type="term" value="F:zinc ion binding"/>
    <property type="evidence" value="ECO:0007669"/>
    <property type="project" value="InterPro"/>
</dbReference>
<dbReference type="FunFam" id="3.40.80.10:FF:000001">
    <property type="entry name" value="Peptidoglycan recognition protein 1"/>
    <property type="match status" value="1"/>
</dbReference>
<evidence type="ECO:0000313" key="6">
    <source>
        <dbReference type="EMBL" id="CAF1520896.1"/>
    </source>
</evidence>
<dbReference type="SMART" id="SM00644">
    <property type="entry name" value="Ami_2"/>
    <property type="match status" value="1"/>
</dbReference>
<dbReference type="GO" id="GO:0008745">
    <property type="term" value="F:N-acetylmuramoyl-L-alanine amidase activity"/>
    <property type="evidence" value="ECO:0007669"/>
    <property type="project" value="InterPro"/>
</dbReference>
<accession>A0A815UUR1</accession>
<comment type="similarity">
    <text evidence="1">Belongs to the N-acetylmuramoyl-L-alanine amidase 2 family.</text>
</comment>
<gene>
    <name evidence="6" type="ORF">JXQ802_LOCUS41575</name>
    <name evidence="5" type="ORF">PYM288_LOCUS26764</name>
</gene>
<dbReference type="GO" id="GO:0009253">
    <property type="term" value="P:peptidoglycan catabolic process"/>
    <property type="evidence" value="ECO:0007669"/>
    <property type="project" value="InterPro"/>
</dbReference>
<dbReference type="InterPro" id="IPR036505">
    <property type="entry name" value="Amidase/PGRP_sf"/>
</dbReference>
<evidence type="ECO:0000256" key="2">
    <source>
        <dbReference type="ARBA" id="ARBA00022859"/>
    </source>
</evidence>
<proteinExistence type="inferred from homology"/>
<evidence type="ECO:0000259" key="3">
    <source>
        <dbReference type="SMART" id="SM00644"/>
    </source>
</evidence>
<dbReference type="PANTHER" id="PTHR11022:SF41">
    <property type="entry name" value="PEPTIDOGLYCAN-RECOGNITION PROTEIN LC-RELATED"/>
    <property type="match status" value="1"/>
</dbReference>
<keyword evidence="2" id="KW-0391">Immunity</keyword>
<sequence length="366" mass="41778">MRHFIIESLLYERMKSIVLVYLLFITVAHSHSACDEISFVTRIGWGAREPTSITNLTSKPLSFFVIHHAEDPPSCYDDESCIERVKEIQIFHQNTQGWVDIGYHFLVGENGKVYEGRGWDRQAAHSPGWNNDAYGICFIGNFNISSPNEKALKAAHSWIKCGIERRYVTKDFYVITHRQSQRPGYTTCPGDTLFNVVRSWPQAYISHTTILTDNGQFLNKQILKIITSWKLTTTHIVLNILRFIGGSVFNRKRYRLLSYFDPRIISLKDKQKNGNESESRYLPAKIVVLSQALSSAANSWKDIVDSFKTSKSTPITRIIRLGSTHFDQRSTVLKAIDIPAKKASEFSNAIIIDYNLPLKGSFFCLV</sequence>
<comment type="caution">
    <text evidence="6">The sequence shown here is derived from an EMBL/GenBank/DDBJ whole genome shotgun (WGS) entry which is preliminary data.</text>
</comment>
<dbReference type="Gene3D" id="3.40.80.10">
    <property type="entry name" value="Peptidoglycan recognition protein-like"/>
    <property type="match status" value="1"/>
</dbReference>
<dbReference type="AlphaFoldDB" id="A0A815UUR1"/>
<evidence type="ECO:0000313" key="5">
    <source>
        <dbReference type="EMBL" id="CAF1238736.1"/>
    </source>
</evidence>
<organism evidence="6 7">
    <name type="scientific">Rotaria sordida</name>
    <dbReference type="NCBI Taxonomy" id="392033"/>
    <lineage>
        <taxon>Eukaryota</taxon>
        <taxon>Metazoa</taxon>
        <taxon>Spiralia</taxon>
        <taxon>Gnathifera</taxon>
        <taxon>Rotifera</taxon>
        <taxon>Eurotatoria</taxon>
        <taxon>Bdelloidea</taxon>
        <taxon>Philodinida</taxon>
        <taxon>Philodinidae</taxon>
        <taxon>Rotaria</taxon>
    </lineage>
</organism>
<protein>
    <submittedName>
        <fullName evidence="6">Uncharacterized protein</fullName>
    </submittedName>
</protein>
<name>A0A815UUR1_9BILA</name>
<dbReference type="EMBL" id="CAJNOH010001653">
    <property type="protein sequence ID" value="CAF1238736.1"/>
    <property type="molecule type" value="Genomic_DNA"/>
</dbReference>
<dbReference type="GO" id="GO:0002376">
    <property type="term" value="P:immune system process"/>
    <property type="evidence" value="ECO:0007669"/>
    <property type="project" value="UniProtKB-KW"/>
</dbReference>
<evidence type="ECO:0000313" key="7">
    <source>
        <dbReference type="Proteomes" id="UP000663870"/>
    </source>
</evidence>
<dbReference type="SUPFAM" id="SSF55846">
    <property type="entry name" value="N-acetylmuramoyl-L-alanine amidase-like"/>
    <property type="match status" value="1"/>
</dbReference>